<protein>
    <submittedName>
        <fullName evidence="2">ARAD1C06314p</fullName>
    </submittedName>
</protein>
<reference evidence="2" key="1">
    <citation type="submission" date="2014-02" db="EMBL/GenBank/DDBJ databases">
        <authorList>
            <person name="Genoscope - CEA"/>
        </authorList>
    </citation>
    <scope>NUCLEOTIDE SEQUENCE</scope>
    <source>
        <strain evidence="2">LS3</strain>
    </source>
</reference>
<feature type="compositionally biased region" description="Low complexity" evidence="1">
    <location>
        <begin position="68"/>
        <end position="83"/>
    </location>
</feature>
<evidence type="ECO:0000256" key="1">
    <source>
        <dbReference type="SAM" id="MobiDB-lite"/>
    </source>
</evidence>
<evidence type="ECO:0000313" key="2">
    <source>
        <dbReference type="EMBL" id="CDP34171.1"/>
    </source>
</evidence>
<organism evidence="2">
    <name type="scientific">Blastobotrys adeninivorans</name>
    <name type="common">Yeast</name>
    <name type="synonym">Arxula adeninivorans</name>
    <dbReference type="NCBI Taxonomy" id="409370"/>
    <lineage>
        <taxon>Eukaryota</taxon>
        <taxon>Fungi</taxon>
        <taxon>Dikarya</taxon>
        <taxon>Ascomycota</taxon>
        <taxon>Saccharomycotina</taxon>
        <taxon>Dipodascomycetes</taxon>
        <taxon>Dipodascales</taxon>
        <taxon>Trichomonascaceae</taxon>
        <taxon>Blastobotrys</taxon>
    </lineage>
</organism>
<feature type="compositionally biased region" description="Polar residues" evidence="1">
    <location>
        <begin position="57"/>
        <end position="67"/>
    </location>
</feature>
<proteinExistence type="predicted"/>
<sequence length="353" mass="38195">MTDDRHTGIVMSHGDDNMDYFSSLFKTCCSEEHENSLMLFMPEVLTGAAHPSAEEPLSTSSDSSEGPSLTTFTSTASSTTNDSRINAYSTNSGCYPAQDITPTLSSPFEFMSPSTKMDAMGLDFLLQEHRESNGNANYNPEYPEPLLSSPFGQVSVPANPPIPNDDDLNPLQKGYDCNLLLGSGAGSGSGPDLIPAGMAPRIAPPDSYNALSGSNDTSCYDFAGINFPVTLGQNYHHAPVVNNGILPLPSPLKRRHSDSYEPEEETGRRSSRRRRSPVNYLDPSPSPSPKPCPAKRGGEKPKPISKRDYNELSPPSFVNANAGSFGFMNLRKPGAWTRVKAGDDSGSHKKRRR</sequence>
<gene>
    <name evidence="2" type="ORF">GNLVRS02_ARAD1C06314g</name>
</gene>
<feature type="region of interest" description="Disordered" evidence="1">
    <location>
        <begin position="245"/>
        <end position="353"/>
    </location>
</feature>
<reference evidence="2" key="2">
    <citation type="submission" date="2014-06" db="EMBL/GenBank/DDBJ databases">
        <title>The complete genome of Blastobotrys (Arxula) adeninivorans LS3 - a yeast of biotechnological interest.</title>
        <authorList>
            <person name="Kunze G."/>
            <person name="Gaillardin C."/>
            <person name="Czernicka M."/>
            <person name="Durrens P."/>
            <person name="Martin T."/>
            <person name="Boer E."/>
            <person name="Gabaldon T."/>
            <person name="Cruz J."/>
            <person name="Talla E."/>
            <person name="Marck C."/>
            <person name="Goffeau A."/>
            <person name="Barbe V."/>
            <person name="Baret P."/>
            <person name="Baronian K."/>
            <person name="Beier S."/>
            <person name="Bleykasten C."/>
            <person name="Bode R."/>
            <person name="Casaregola S."/>
            <person name="Despons L."/>
            <person name="Fairhead C."/>
            <person name="Giersberg M."/>
            <person name="Gierski P."/>
            <person name="Hahnel U."/>
            <person name="Hartmann A."/>
            <person name="Jankowska D."/>
            <person name="Jubin C."/>
            <person name="Jung P."/>
            <person name="Lafontaine I."/>
            <person name="Leh-Louis V."/>
            <person name="Lemaire M."/>
            <person name="Marcet-Houben M."/>
            <person name="Mascher M."/>
            <person name="Morel G."/>
            <person name="Richard G.-F."/>
            <person name="Riechen J."/>
            <person name="Sacerdot C."/>
            <person name="Sarkar A."/>
            <person name="Savel G."/>
            <person name="Schacherer J."/>
            <person name="Sherman D."/>
            <person name="Straub M.-L."/>
            <person name="Stein N."/>
            <person name="Thierry A."/>
            <person name="Trautwein-Schult A."/>
            <person name="Westhof E."/>
            <person name="Worch S."/>
            <person name="Dujon B."/>
            <person name="Souciet J.-L."/>
            <person name="Wincker P."/>
            <person name="Scholz U."/>
            <person name="Neuveglise N."/>
        </authorList>
    </citation>
    <scope>NUCLEOTIDE SEQUENCE</scope>
    <source>
        <strain evidence="2">LS3</strain>
    </source>
</reference>
<dbReference type="EMBL" id="HG937693">
    <property type="protein sequence ID" value="CDP34171.1"/>
    <property type="molecule type" value="Genomic_DNA"/>
</dbReference>
<accession>A0A060T4V7</accession>
<dbReference type="AlphaFoldDB" id="A0A060T4V7"/>
<feature type="compositionally biased region" description="Basic and acidic residues" evidence="1">
    <location>
        <begin position="296"/>
        <end position="310"/>
    </location>
</feature>
<name>A0A060T4V7_BLAAD</name>
<feature type="region of interest" description="Disordered" evidence="1">
    <location>
        <begin position="50"/>
        <end position="83"/>
    </location>
</feature>